<comment type="caution">
    <text evidence="1">The sequence shown here is derived from an EMBL/GenBank/DDBJ whole genome shotgun (WGS) entry which is preliminary data.</text>
</comment>
<dbReference type="AlphaFoldDB" id="A0AAW0M106"/>
<reference evidence="1" key="3">
    <citation type="submission" date="2023-07" db="EMBL/GenBank/DDBJ databases">
        <title>An improved reference 1 genome and first organelle genomes of Quercus suber.</title>
        <authorList>
            <consortium name="Genosuber Consortium"/>
            <person name="Usie A."/>
            <person name="Serra O."/>
            <person name="Barros P."/>
        </authorList>
    </citation>
    <scope>NUCLEOTIDE SEQUENCE</scope>
    <source>
        <strain evidence="1">HL8</strain>
        <tissue evidence="1">Leaves</tissue>
    </source>
</reference>
<proteinExistence type="predicted"/>
<name>A0AAW0M106_QUESU</name>
<reference evidence="1" key="2">
    <citation type="journal article" date="2018" name="Sci. Data">
        <title>The draft genome sequence of cork oak.</title>
        <authorList>
            <person name="Ramos A.M."/>
            <person name="Usie A."/>
            <person name="Barbosa P."/>
            <person name="Barros P.M."/>
            <person name="Capote T."/>
            <person name="Chaves I."/>
            <person name="Simoes F."/>
            <person name="Abreu I."/>
            <person name="Carrasquinho I."/>
            <person name="Faro C."/>
            <person name="Guimaraes J.B."/>
            <person name="Mendonca D."/>
            <person name="Nobrega F."/>
            <person name="Rodrigues L."/>
            <person name="Saibo N.J.M."/>
            <person name="Varela M.C."/>
            <person name="Egas C."/>
            <person name="Matos J."/>
            <person name="Miguel C.M."/>
            <person name="Oliveira M.M."/>
            <person name="Ricardo C.P."/>
            <person name="Goncalves S."/>
        </authorList>
    </citation>
    <scope>NUCLEOTIDE SEQUENCE [LARGE SCALE GENOMIC DNA]</scope>
    <source>
        <strain evidence="1">HL8</strain>
    </source>
</reference>
<organism evidence="1">
    <name type="scientific">Quercus suber</name>
    <name type="common">Cork oak</name>
    <dbReference type="NCBI Taxonomy" id="58331"/>
    <lineage>
        <taxon>Eukaryota</taxon>
        <taxon>Viridiplantae</taxon>
        <taxon>Streptophyta</taxon>
        <taxon>Embryophyta</taxon>
        <taxon>Tracheophyta</taxon>
        <taxon>Spermatophyta</taxon>
        <taxon>Magnoliopsida</taxon>
        <taxon>eudicotyledons</taxon>
        <taxon>Gunneridae</taxon>
        <taxon>Pentapetalae</taxon>
        <taxon>rosids</taxon>
        <taxon>fabids</taxon>
        <taxon>Fagales</taxon>
        <taxon>Fagaceae</taxon>
        <taxon>Quercus</taxon>
    </lineage>
</organism>
<evidence type="ECO:0000313" key="1">
    <source>
        <dbReference type="EMBL" id="KAK7857335.1"/>
    </source>
</evidence>
<protein>
    <submittedName>
        <fullName evidence="1">Uncharacterized protein</fullName>
    </submittedName>
</protein>
<gene>
    <name evidence="1" type="ORF">CFP56_018600</name>
</gene>
<reference evidence="1" key="1">
    <citation type="submission" date="2017-12" db="EMBL/GenBank/DDBJ databases">
        <authorList>
            <person name="Barbosa P."/>
            <person name="Usie A."/>
            <person name="Ramos A.M."/>
        </authorList>
    </citation>
    <scope>NUCLEOTIDE SEQUENCE</scope>
    <source>
        <strain evidence="1">HL8</strain>
        <tissue evidence="1">Leaves</tissue>
    </source>
</reference>
<accession>A0AAW0M106</accession>
<dbReference type="EMBL" id="PKMF04000028">
    <property type="protein sequence ID" value="KAK7857335.1"/>
    <property type="molecule type" value="Genomic_DNA"/>
</dbReference>
<sequence>MFLALEENLLLKDLLDIRLLPPTLEIENQLVLIIKLAVACLRANPEEKSCSEIILQMKAERFPASVPSPPPPSEEKGSCREITVQMKPQIYPPPYVPSPPPRHP</sequence>